<feature type="region of interest" description="Disordered" evidence="1">
    <location>
        <begin position="146"/>
        <end position="202"/>
    </location>
</feature>
<gene>
    <name evidence="2" type="ORF">LSTR_LSTR011649</name>
</gene>
<sequence length="202" mass="22579">MRTACRAVVLQTGQAELPDCEILSPQSMQNMLWPQGTSTAVTSLSPQTMQSRLPETDSVGEVLWGGEGRDVGGNDHMLEGAVAVSKEGESPIPSSRSIDVLQMDPKSLVVPQAEDAEDAELHPELLVNADVSTPLSPVMVLLVLSENKEEEEKKEMKTKKEEKRKKKKKEDEEEEEEKKKKRRRTKQEVSDIDFAKRRVPND</sequence>
<comment type="caution">
    <text evidence="2">The sequence shown here is derived from an EMBL/GenBank/DDBJ whole genome shotgun (WGS) entry which is preliminary data.</text>
</comment>
<organism evidence="2 3">
    <name type="scientific">Laodelphax striatellus</name>
    <name type="common">Small brown planthopper</name>
    <name type="synonym">Delphax striatella</name>
    <dbReference type="NCBI Taxonomy" id="195883"/>
    <lineage>
        <taxon>Eukaryota</taxon>
        <taxon>Metazoa</taxon>
        <taxon>Ecdysozoa</taxon>
        <taxon>Arthropoda</taxon>
        <taxon>Hexapoda</taxon>
        <taxon>Insecta</taxon>
        <taxon>Pterygota</taxon>
        <taxon>Neoptera</taxon>
        <taxon>Paraneoptera</taxon>
        <taxon>Hemiptera</taxon>
        <taxon>Auchenorrhyncha</taxon>
        <taxon>Fulgoroidea</taxon>
        <taxon>Delphacidae</taxon>
        <taxon>Criomorphinae</taxon>
        <taxon>Laodelphax</taxon>
    </lineage>
</organism>
<name>A0A482WUI0_LAOST</name>
<accession>A0A482WUI0</accession>
<feature type="compositionally biased region" description="Basic and acidic residues" evidence="1">
    <location>
        <begin position="186"/>
        <end position="202"/>
    </location>
</feature>
<dbReference type="InParanoid" id="A0A482WUI0"/>
<keyword evidence="3" id="KW-1185">Reference proteome</keyword>
<feature type="compositionally biased region" description="Basic and acidic residues" evidence="1">
    <location>
        <begin position="146"/>
        <end position="161"/>
    </location>
</feature>
<reference evidence="2 3" key="1">
    <citation type="journal article" date="2017" name="Gigascience">
        <title>Genome sequence of the small brown planthopper, Laodelphax striatellus.</title>
        <authorList>
            <person name="Zhu J."/>
            <person name="Jiang F."/>
            <person name="Wang X."/>
            <person name="Yang P."/>
            <person name="Bao Y."/>
            <person name="Zhao W."/>
            <person name="Wang W."/>
            <person name="Lu H."/>
            <person name="Wang Q."/>
            <person name="Cui N."/>
            <person name="Li J."/>
            <person name="Chen X."/>
            <person name="Luo L."/>
            <person name="Yu J."/>
            <person name="Kang L."/>
            <person name="Cui F."/>
        </authorList>
    </citation>
    <scope>NUCLEOTIDE SEQUENCE [LARGE SCALE GENOMIC DNA]</scope>
    <source>
        <strain evidence="2">Lst14</strain>
    </source>
</reference>
<dbReference type="AlphaFoldDB" id="A0A482WUI0"/>
<evidence type="ECO:0000313" key="2">
    <source>
        <dbReference type="EMBL" id="RZF37265.1"/>
    </source>
</evidence>
<dbReference type="Proteomes" id="UP000291343">
    <property type="component" value="Unassembled WGS sequence"/>
</dbReference>
<evidence type="ECO:0000256" key="1">
    <source>
        <dbReference type="SAM" id="MobiDB-lite"/>
    </source>
</evidence>
<protein>
    <submittedName>
        <fullName evidence="2">Uncharacterized protein</fullName>
    </submittedName>
</protein>
<proteinExistence type="predicted"/>
<evidence type="ECO:0000313" key="3">
    <source>
        <dbReference type="Proteomes" id="UP000291343"/>
    </source>
</evidence>
<dbReference type="EMBL" id="QKKF02024773">
    <property type="protein sequence ID" value="RZF37265.1"/>
    <property type="molecule type" value="Genomic_DNA"/>
</dbReference>